<organism evidence="2">
    <name type="scientific">Sesamum latifolium</name>
    <dbReference type="NCBI Taxonomy" id="2727402"/>
    <lineage>
        <taxon>Eukaryota</taxon>
        <taxon>Viridiplantae</taxon>
        <taxon>Streptophyta</taxon>
        <taxon>Embryophyta</taxon>
        <taxon>Tracheophyta</taxon>
        <taxon>Spermatophyta</taxon>
        <taxon>Magnoliopsida</taxon>
        <taxon>eudicotyledons</taxon>
        <taxon>Gunneridae</taxon>
        <taxon>Pentapetalae</taxon>
        <taxon>asterids</taxon>
        <taxon>lamiids</taxon>
        <taxon>Lamiales</taxon>
        <taxon>Pedaliaceae</taxon>
        <taxon>Sesamum</taxon>
    </lineage>
</organism>
<reference evidence="2" key="1">
    <citation type="submission" date="2020-06" db="EMBL/GenBank/DDBJ databases">
        <authorList>
            <person name="Li T."/>
            <person name="Hu X."/>
            <person name="Zhang T."/>
            <person name="Song X."/>
            <person name="Zhang H."/>
            <person name="Dai N."/>
            <person name="Sheng W."/>
            <person name="Hou X."/>
            <person name="Wei L."/>
        </authorList>
    </citation>
    <scope>NUCLEOTIDE SEQUENCE</scope>
    <source>
        <strain evidence="2">KEN1</strain>
        <tissue evidence="2">Leaf</tissue>
    </source>
</reference>
<sequence length="146" mass="16155">MATTEDGAARAPTLLVREHEGKYIRKTFSCARSSLVRLLWLVNKVWIQLQAFWAREDFQQESSKNKANRAVNPTASSTVYRGGSSSLGMHKRKLEAELGRPPKQMELFERCYKKKDDGGLSGPRAAEVAVRDIPKDDGGSSVSADG</sequence>
<dbReference type="InterPro" id="IPR004252">
    <property type="entry name" value="Probable_transposase_24"/>
</dbReference>
<dbReference type="Pfam" id="PF03004">
    <property type="entry name" value="Transposase_24"/>
    <property type="match status" value="1"/>
</dbReference>
<feature type="compositionally biased region" description="Basic and acidic residues" evidence="1">
    <location>
        <begin position="129"/>
        <end position="138"/>
    </location>
</feature>
<proteinExistence type="predicted"/>
<evidence type="ECO:0000313" key="2">
    <source>
        <dbReference type="EMBL" id="KAL0402232.1"/>
    </source>
</evidence>
<dbReference type="EMBL" id="JACGWN010000015">
    <property type="protein sequence ID" value="KAL0402232.1"/>
    <property type="molecule type" value="Genomic_DNA"/>
</dbReference>
<name>A0AAW2TD53_9LAMI</name>
<dbReference type="AlphaFoldDB" id="A0AAW2TD53"/>
<feature type="compositionally biased region" description="Polar residues" evidence="1">
    <location>
        <begin position="71"/>
        <end position="86"/>
    </location>
</feature>
<feature type="region of interest" description="Disordered" evidence="1">
    <location>
        <begin position="114"/>
        <end position="146"/>
    </location>
</feature>
<protein>
    <submittedName>
        <fullName evidence="2">Uncharacterized protein</fullName>
    </submittedName>
</protein>
<reference evidence="2" key="2">
    <citation type="journal article" date="2024" name="Plant">
        <title>Genomic evolution and insights into agronomic trait innovations of Sesamum species.</title>
        <authorList>
            <person name="Miao H."/>
            <person name="Wang L."/>
            <person name="Qu L."/>
            <person name="Liu H."/>
            <person name="Sun Y."/>
            <person name="Le M."/>
            <person name="Wang Q."/>
            <person name="Wei S."/>
            <person name="Zheng Y."/>
            <person name="Lin W."/>
            <person name="Duan Y."/>
            <person name="Cao H."/>
            <person name="Xiong S."/>
            <person name="Wang X."/>
            <person name="Wei L."/>
            <person name="Li C."/>
            <person name="Ma Q."/>
            <person name="Ju M."/>
            <person name="Zhao R."/>
            <person name="Li G."/>
            <person name="Mu C."/>
            <person name="Tian Q."/>
            <person name="Mei H."/>
            <person name="Zhang T."/>
            <person name="Gao T."/>
            <person name="Zhang H."/>
        </authorList>
    </citation>
    <scope>NUCLEOTIDE SEQUENCE</scope>
    <source>
        <strain evidence="2">KEN1</strain>
    </source>
</reference>
<comment type="caution">
    <text evidence="2">The sequence shown here is derived from an EMBL/GenBank/DDBJ whole genome shotgun (WGS) entry which is preliminary data.</text>
</comment>
<gene>
    <name evidence="2" type="ORF">Slati_4253100</name>
</gene>
<accession>A0AAW2TD53</accession>
<feature type="region of interest" description="Disordered" evidence="1">
    <location>
        <begin position="59"/>
        <end position="86"/>
    </location>
</feature>
<evidence type="ECO:0000256" key="1">
    <source>
        <dbReference type="SAM" id="MobiDB-lite"/>
    </source>
</evidence>